<evidence type="ECO:0000313" key="1">
    <source>
        <dbReference type="EMBL" id="GAA4791620.1"/>
    </source>
</evidence>
<accession>A0ABP9B9P3</accession>
<dbReference type="RefSeq" id="WP_345618358.1">
    <property type="nucleotide sequence ID" value="NZ_BAABIG010000017.1"/>
</dbReference>
<dbReference type="Proteomes" id="UP001501265">
    <property type="component" value="Unassembled WGS sequence"/>
</dbReference>
<comment type="caution">
    <text evidence="1">The sequence shown here is derived from an EMBL/GenBank/DDBJ whole genome shotgun (WGS) entry which is preliminary data.</text>
</comment>
<name>A0ABP9B9P3_9ACTN</name>
<keyword evidence="2" id="KW-1185">Reference proteome</keyword>
<reference evidence="2" key="1">
    <citation type="journal article" date="2019" name="Int. J. Syst. Evol. Microbiol.">
        <title>The Global Catalogue of Microorganisms (GCM) 10K type strain sequencing project: providing services to taxonomists for standard genome sequencing and annotation.</title>
        <authorList>
            <consortium name="The Broad Institute Genomics Platform"/>
            <consortium name="The Broad Institute Genome Sequencing Center for Infectious Disease"/>
            <person name="Wu L."/>
            <person name="Ma J."/>
        </authorList>
    </citation>
    <scope>NUCLEOTIDE SEQUENCE [LARGE SCALE GENOMIC DNA]</scope>
    <source>
        <strain evidence="2">JCM 18081</strain>
    </source>
</reference>
<gene>
    <name evidence="1" type="ORF">GCM10023220_16420</name>
</gene>
<protein>
    <submittedName>
        <fullName evidence="1">Uncharacterized protein</fullName>
    </submittedName>
</protein>
<proteinExistence type="predicted"/>
<dbReference type="EMBL" id="BAABIG010000017">
    <property type="protein sequence ID" value="GAA4791620.1"/>
    <property type="molecule type" value="Genomic_DNA"/>
</dbReference>
<sequence>MSLEPPTGERFEAGRTYPIAFSSSDDVAGVFINVSAYGCVRTVTGDLSFTRLTRDDDGAIKVFAATFTLRCDGTDPALHGTIHHYA</sequence>
<evidence type="ECO:0000313" key="2">
    <source>
        <dbReference type="Proteomes" id="UP001501265"/>
    </source>
</evidence>
<organism evidence="1 2">
    <name type="scientific">Streptomyces ziwulingensis</name>
    <dbReference type="NCBI Taxonomy" id="1045501"/>
    <lineage>
        <taxon>Bacteria</taxon>
        <taxon>Bacillati</taxon>
        <taxon>Actinomycetota</taxon>
        <taxon>Actinomycetes</taxon>
        <taxon>Kitasatosporales</taxon>
        <taxon>Streptomycetaceae</taxon>
        <taxon>Streptomyces</taxon>
    </lineage>
</organism>